<dbReference type="SUPFAM" id="SSF52025">
    <property type="entry name" value="PA domain"/>
    <property type="match status" value="1"/>
</dbReference>
<feature type="compositionally biased region" description="Low complexity" evidence="6">
    <location>
        <begin position="488"/>
        <end position="508"/>
    </location>
</feature>
<sequence length="531" mass="58932">MIVDQFNSLWSFLVNQLQSLSFIQVISSPSTTILANAPSTTSTSTIYVQHTSRIHASCPAGFGPHFDNPDGRLMQLLPIESITHPNKTNDSNLQLQNHHLIEARRGCPPTDLLSFSSHHLDLTIDHSQISSGSHSTVLEPPKDWIALVERGTCTFVDKIRYAQYLGASAVIVGDWDQSPTLFKTESGPIFYSNPLGSDKFGFGTGLVTMYAPGDTSDLEIPSVFVARDSYMSLREDWLELNSLQSPVSSNLIHGQSVDAHLPQALEVIMSKDQLWTWPFFDLLIILLFLPSILTAVTLVLHRINLFRKRRADRAPQAFVDRLPCVIWAKDMEKGIPAGSELSDCPEESVSRPKNSVLGLGWITHTCKMISSWPILQRHRSSTDSEHTPLLDPSRPHLKTNRSLPIPKVYFAQRECALCLSDFEIGDLVRILPCGHCFHQAEITNNCMGIDCWLLKSKRLCPICRMSIMEQENEEAVKPSNTPIPGPMPISASDIAGSSSSPIPIRSTPQVRSPIPSSSSVTLDQARLPSRR</sequence>
<feature type="region of interest" description="Disordered" evidence="6">
    <location>
        <begin position="471"/>
        <end position="531"/>
    </location>
</feature>
<dbReference type="Gene3D" id="3.50.30.30">
    <property type="match status" value="1"/>
</dbReference>
<protein>
    <recommendedName>
        <fullName evidence="8">RING-type domain-containing protein</fullName>
    </recommendedName>
</protein>
<evidence type="ECO:0000259" key="8">
    <source>
        <dbReference type="PROSITE" id="PS50089"/>
    </source>
</evidence>
<dbReference type="Proteomes" id="UP000001072">
    <property type="component" value="Unassembled WGS sequence"/>
</dbReference>
<evidence type="ECO:0000256" key="3">
    <source>
        <dbReference type="ARBA" id="ARBA00022989"/>
    </source>
</evidence>
<keyword evidence="10" id="KW-1185">Reference proteome</keyword>
<dbReference type="SUPFAM" id="SSF57850">
    <property type="entry name" value="RING/U-box"/>
    <property type="match status" value="1"/>
</dbReference>
<dbReference type="KEGG" id="mlr:MELLADRAFT_75027"/>
<feature type="transmembrane region" description="Helical" evidence="7">
    <location>
        <begin position="275"/>
        <end position="300"/>
    </location>
</feature>
<evidence type="ECO:0000256" key="4">
    <source>
        <dbReference type="ARBA" id="ARBA00023136"/>
    </source>
</evidence>
<organism evidence="10">
    <name type="scientific">Melampsora larici-populina (strain 98AG31 / pathotype 3-4-7)</name>
    <name type="common">Poplar leaf rust fungus</name>
    <dbReference type="NCBI Taxonomy" id="747676"/>
    <lineage>
        <taxon>Eukaryota</taxon>
        <taxon>Fungi</taxon>
        <taxon>Dikarya</taxon>
        <taxon>Basidiomycota</taxon>
        <taxon>Pucciniomycotina</taxon>
        <taxon>Pucciniomycetes</taxon>
        <taxon>Pucciniales</taxon>
        <taxon>Melampsoraceae</taxon>
        <taxon>Melampsora</taxon>
    </lineage>
</organism>
<dbReference type="PANTHER" id="PTHR22765:SF416">
    <property type="entry name" value="E3 UBIQUITIN-PROTEIN LIGASE GODZILLA"/>
    <property type="match status" value="1"/>
</dbReference>
<dbReference type="InterPro" id="IPR046450">
    <property type="entry name" value="PA_dom_sf"/>
</dbReference>
<dbReference type="PANTHER" id="PTHR22765">
    <property type="entry name" value="RING FINGER AND PROTEASE ASSOCIATED DOMAIN-CONTAINING"/>
    <property type="match status" value="1"/>
</dbReference>
<dbReference type="Pfam" id="PF17123">
    <property type="entry name" value="zf-RING_11"/>
    <property type="match status" value="1"/>
</dbReference>
<reference evidence="10" key="1">
    <citation type="journal article" date="2011" name="Proc. Natl. Acad. Sci. U.S.A.">
        <title>Obligate biotrophy features unraveled by the genomic analysis of rust fungi.</title>
        <authorList>
            <person name="Duplessis S."/>
            <person name="Cuomo C.A."/>
            <person name="Lin Y.-C."/>
            <person name="Aerts A."/>
            <person name="Tisserant E."/>
            <person name="Veneault-Fourrey C."/>
            <person name="Joly D.L."/>
            <person name="Hacquard S."/>
            <person name="Amselem J."/>
            <person name="Cantarel B.L."/>
            <person name="Chiu R."/>
            <person name="Coutinho P.M."/>
            <person name="Feau N."/>
            <person name="Field M."/>
            <person name="Frey P."/>
            <person name="Gelhaye E."/>
            <person name="Goldberg J."/>
            <person name="Grabherr M.G."/>
            <person name="Kodira C.D."/>
            <person name="Kohler A."/>
            <person name="Kuees U."/>
            <person name="Lindquist E.A."/>
            <person name="Lucas S.M."/>
            <person name="Mago R."/>
            <person name="Mauceli E."/>
            <person name="Morin E."/>
            <person name="Murat C."/>
            <person name="Pangilinan J.L."/>
            <person name="Park R."/>
            <person name="Pearson M."/>
            <person name="Quesneville H."/>
            <person name="Rouhier N."/>
            <person name="Sakthikumar S."/>
            <person name="Salamov A.A."/>
            <person name="Schmutz J."/>
            <person name="Selles B."/>
            <person name="Shapiro H."/>
            <person name="Tanguay P."/>
            <person name="Tuskan G.A."/>
            <person name="Henrissat B."/>
            <person name="Van de Peer Y."/>
            <person name="Rouze P."/>
            <person name="Ellis J.G."/>
            <person name="Dodds P.N."/>
            <person name="Schein J.E."/>
            <person name="Zhong S."/>
            <person name="Hamelin R.C."/>
            <person name="Grigoriev I.V."/>
            <person name="Szabo L.J."/>
            <person name="Martin F."/>
        </authorList>
    </citation>
    <scope>NUCLEOTIDE SEQUENCE [LARGE SCALE GENOMIC DNA]</scope>
    <source>
        <strain evidence="10">98AG31 / pathotype 3-4-7</strain>
    </source>
</reference>
<name>F4RQF8_MELLP</name>
<dbReference type="FunCoup" id="F4RQF8">
    <property type="interactions" value="315"/>
</dbReference>
<dbReference type="GO" id="GO:0008270">
    <property type="term" value="F:zinc ion binding"/>
    <property type="evidence" value="ECO:0007669"/>
    <property type="project" value="UniProtKB-KW"/>
</dbReference>
<dbReference type="Pfam" id="PF02225">
    <property type="entry name" value="PA"/>
    <property type="match status" value="1"/>
</dbReference>
<keyword evidence="2 7" id="KW-0812">Transmembrane</keyword>
<evidence type="ECO:0000256" key="5">
    <source>
        <dbReference type="PROSITE-ProRule" id="PRU00175"/>
    </source>
</evidence>
<dbReference type="GeneID" id="18932616"/>
<dbReference type="AlphaFoldDB" id="F4RQF8"/>
<dbReference type="InterPro" id="IPR001841">
    <property type="entry name" value="Znf_RING"/>
</dbReference>
<dbReference type="GO" id="GO:0006511">
    <property type="term" value="P:ubiquitin-dependent protein catabolic process"/>
    <property type="evidence" value="ECO:0007669"/>
    <property type="project" value="TreeGrafter"/>
</dbReference>
<dbReference type="HOGENOM" id="CLU_479072_0_0_1"/>
<dbReference type="GO" id="GO:0016020">
    <property type="term" value="C:membrane"/>
    <property type="evidence" value="ECO:0007669"/>
    <property type="project" value="UniProtKB-SubCell"/>
</dbReference>
<evidence type="ECO:0000256" key="1">
    <source>
        <dbReference type="ARBA" id="ARBA00004370"/>
    </source>
</evidence>
<dbReference type="InterPro" id="IPR003137">
    <property type="entry name" value="PA_domain"/>
</dbReference>
<dbReference type="eggNOG" id="KOG4628">
    <property type="taxonomic scope" value="Eukaryota"/>
</dbReference>
<comment type="subcellular location">
    <subcellularLocation>
        <location evidence="1">Membrane</location>
    </subcellularLocation>
</comment>
<evidence type="ECO:0000256" key="2">
    <source>
        <dbReference type="ARBA" id="ARBA00022692"/>
    </source>
</evidence>
<evidence type="ECO:0000313" key="10">
    <source>
        <dbReference type="Proteomes" id="UP000001072"/>
    </source>
</evidence>
<gene>
    <name evidence="9" type="ORF">MELLADRAFT_75027</name>
</gene>
<evidence type="ECO:0000313" key="9">
    <source>
        <dbReference type="EMBL" id="EGG05415.1"/>
    </source>
</evidence>
<keyword evidence="5" id="KW-0863">Zinc-finger</keyword>
<dbReference type="InterPro" id="IPR051826">
    <property type="entry name" value="E3_ubiquitin-ligase_domain"/>
</dbReference>
<accession>F4RQF8</accession>
<keyword evidence="4 7" id="KW-0472">Membrane</keyword>
<dbReference type="InParanoid" id="F4RQF8"/>
<evidence type="ECO:0000256" key="7">
    <source>
        <dbReference type="SAM" id="Phobius"/>
    </source>
</evidence>
<dbReference type="OrthoDB" id="8062037at2759"/>
<dbReference type="InterPro" id="IPR013083">
    <property type="entry name" value="Znf_RING/FYVE/PHD"/>
</dbReference>
<dbReference type="FunFam" id="3.30.40.10:FF:000388">
    <property type="entry name" value="Putative RING zinc finger domain superfamily protein"/>
    <property type="match status" value="1"/>
</dbReference>
<dbReference type="STRING" id="747676.F4RQF8"/>
<proteinExistence type="predicted"/>
<keyword evidence="5" id="KW-0479">Metal-binding</keyword>
<dbReference type="Gene3D" id="3.30.40.10">
    <property type="entry name" value="Zinc/RING finger domain, C3HC4 (zinc finger)"/>
    <property type="match status" value="1"/>
</dbReference>
<dbReference type="VEuPathDB" id="FungiDB:MELLADRAFT_75027"/>
<dbReference type="PROSITE" id="PS50089">
    <property type="entry name" value="ZF_RING_2"/>
    <property type="match status" value="1"/>
</dbReference>
<dbReference type="EMBL" id="GL883113">
    <property type="protein sequence ID" value="EGG05415.1"/>
    <property type="molecule type" value="Genomic_DNA"/>
</dbReference>
<evidence type="ECO:0000256" key="6">
    <source>
        <dbReference type="SAM" id="MobiDB-lite"/>
    </source>
</evidence>
<dbReference type="GO" id="GO:0061630">
    <property type="term" value="F:ubiquitin protein ligase activity"/>
    <property type="evidence" value="ECO:0007669"/>
    <property type="project" value="TreeGrafter"/>
</dbReference>
<keyword evidence="3 7" id="KW-1133">Transmembrane helix</keyword>
<dbReference type="RefSeq" id="XP_007411337.1">
    <property type="nucleotide sequence ID" value="XM_007411275.1"/>
</dbReference>
<dbReference type="GO" id="GO:0005737">
    <property type="term" value="C:cytoplasm"/>
    <property type="evidence" value="ECO:0007669"/>
    <property type="project" value="TreeGrafter"/>
</dbReference>
<keyword evidence="5" id="KW-0862">Zinc</keyword>
<feature type="domain" description="RING-type" evidence="8">
    <location>
        <begin position="415"/>
        <end position="464"/>
    </location>
</feature>